<evidence type="ECO:0000313" key="14">
    <source>
        <dbReference type="EMBL" id="CAG9313427.1"/>
    </source>
</evidence>
<dbReference type="PROSITE" id="PS50089">
    <property type="entry name" value="ZF_RING_2"/>
    <property type="match status" value="1"/>
</dbReference>
<dbReference type="SMART" id="SM00184">
    <property type="entry name" value="RING"/>
    <property type="match status" value="1"/>
</dbReference>
<feature type="transmembrane region" description="Helical" evidence="10">
    <location>
        <begin position="300"/>
        <end position="324"/>
    </location>
</feature>
<dbReference type="Gene3D" id="3.30.40.10">
    <property type="entry name" value="Zinc/RING finger domain, C3HC4 (zinc finger)"/>
    <property type="match status" value="1"/>
</dbReference>
<evidence type="ECO:0000259" key="13">
    <source>
        <dbReference type="PROSITE" id="PS50089"/>
    </source>
</evidence>
<dbReference type="SUPFAM" id="SSF57850">
    <property type="entry name" value="RING/U-box"/>
    <property type="match status" value="1"/>
</dbReference>
<feature type="domain" description="EGF-like" evidence="12">
    <location>
        <begin position="141"/>
        <end position="173"/>
    </location>
</feature>
<dbReference type="PANTHER" id="PTHR46539:SF1">
    <property type="entry name" value="E3 UBIQUITIN-PROTEIN LIGASE ATL42"/>
    <property type="match status" value="1"/>
</dbReference>
<dbReference type="GO" id="GO:0016020">
    <property type="term" value="C:membrane"/>
    <property type="evidence" value="ECO:0007669"/>
    <property type="project" value="UniProtKB-SubCell"/>
</dbReference>
<keyword evidence="15" id="KW-1185">Reference proteome</keyword>
<keyword evidence="7 10" id="KW-0472">Membrane</keyword>
<dbReference type="EMBL" id="CAJZBQ010000010">
    <property type="protein sequence ID" value="CAG9313427.1"/>
    <property type="molecule type" value="Genomic_DNA"/>
</dbReference>
<dbReference type="InterPro" id="IPR000742">
    <property type="entry name" value="EGF"/>
</dbReference>
<feature type="domain" description="RING-type" evidence="13">
    <location>
        <begin position="371"/>
        <end position="412"/>
    </location>
</feature>
<dbReference type="PROSITE" id="PS50026">
    <property type="entry name" value="EGF_3"/>
    <property type="match status" value="1"/>
</dbReference>
<evidence type="ECO:0008006" key="16">
    <source>
        <dbReference type="Google" id="ProtNLM"/>
    </source>
</evidence>
<evidence type="ECO:0000256" key="8">
    <source>
        <dbReference type="PROSITE-ProRule" id="PRU00076"/>
    </source>
</evidence>
<evidence type="ECO:0000256" key="2">
    <source>
        <dbReference type="ARBA" id="ARBA00022692"/>
    </source>
</evidence>
<reference evidence="14" key="1">
    <citation type="submission" date="2021-09" db="EMBL/GenBank/DDBJ databases">
        <authorList>
            <consortium name="AG Swart"/>
            <person name="Singh M."/>
            <person name="Singh A."/>
            <person name="Seah K."/>
            <person name="Emmerich C."/>
        </authorList>
    </citation>
    <scope>NUCLEOTIDE SEQUENCE</scope>
    <source>
        <strain evidence="14">ATCC30299</strain>
    </source>
</reference>
<keyword evidence="5" id="KW-0862">Zinc</keyword>
<dbReference type="AlphaFoldDB" id="A0AAU9IH54"/>
<dbReference type="InterPro" id="IPR001841">
    <property type="entry name" value="Znf_RING"/>
</dbReference>
<evidence type="ECO:0000256" key="1">
    <source>
        <dbReference type="ARBA" id="ARBA00004370"/>
    </source>
</evidence>
<keyword evidence="4 9" id="KW-0863">Zinc-finger</keyword>
<gene>
    <name evidence="14" type="ORF">BSTOLATCC_MIC8695</name>
</gene>
<evidence type="ECO:0000256" key="10">
    <source>
        <dbReference type="SAM" id="Phobius"/>
    </source>
</evidence>
<evidence type="ECO:0000256" key="6">
    <source>
        <dbReference type="ARBA" id="ARBA00022989"/>
    </source>
</evidence>
<sequence>MLKGILLFFFLYHFSFSLYSLSIDQSLEVSQDTLWNYVELNTTNIQKQYISINLLIKRRQFQSFPLLTLNFDHFPEFSNENISSVNSNYSDFYSYENQISQHSIILKAESLMYGQNAYVGVAYPNNQNGLIKYKLTFTQSDDYICSSDCSGFGKCGDLDSCLCQENYASRNCGIRPSLLYLNKGTAMQVDNDKIGYFEADLNDWKENTITINCTYIGERGMIYIGKPTNNIYDLPNSQNYVSWISLNSTSSANILSFDIDISDQRLLFLAVFNNLVDSGRRISIVCQLSKKSSNSESSSISTVVIITIICSIVSVSLAITILCINRRLSRTQVANETQFAVSGINITTVQHSYPAKHLKDLKNKSEDIKLCVICMEDMTPMTEVRKMMCGHIFHATCIDEWFGHHKYCCICKRNCESPDLMMYGGCNHEMGEDARFISEHNSIEPGSREINSNAWSAS</sequence>
<keyword evidence="8" id="KW-1015">Disulfide bond</keyword>
<dbReference type="GO" id="GO:0008270">
    <property type="term" value="F:zinc ion binding"/>
    <property type="evidence" value="ECO:0007669"/>
    <property type="project" value="UniProtKB-KW"/>
</dbReference>
<evidence type="ECO:0000256" key="7">
    <source>
        <dbReference type="ARBA" id="ARBA00023136"/>
    </source>
</evidence>
<evidence type="ECO:0000256" key="11">
    <source>
        <dbReference type="SAM" id="SignalP"/>
    </source>
</evidence>
<evidence type="ECO:0000256" key="4">
    <source>
        <dbReference type="ARBA" id="ARBA00022771"/>
    </source>
</evidence>
<feature type="signal peptide" evidence="11">
    <location>
        <begin position="1"/>
        <end position="17"/>
    </location>
</feature>
<dbReference type="Pfam" id="PF13639">
    <property type="entry name" value="zf-RING_2"/>
    <property type="match status" value="1"/>
</dbReference>
<dbReference type="Proteomes" id="UP001162131">
    <property type="component" value="Unassembled WGS sequence"/>
</dbReference>
<keyword evidence="11" id="KW-0732">Signal</keyword>
<keyword evidence="2 10" id="KW-0812">Transmembrane</keyword>
<name>A0AAU9IH54_9CILI</name>
<evidence type="ECO:0000256" key="3">
    <source>
        <dbReference type="ARBA" id="ARBA00022723"/>
    </source>
</evidence>
<feature type="chain" id="PRO_5043459879" description="RING-type domain-containing protein" evidence="11">
    <location>
        <begin position="18"/>
        <end position="458"/>
    </location>
</feature>
<keyword evidence="3" id="KW-0479">Metal-binding</keyword>
<accession>A0AAU9IH54</accession>
<evidence type="ECO:0000256" key="9">
    <source>
        <dbReference type="PROSITE-ProRule" id="PRU00175"/>
    </source>
</evidence>
<dbReference type="InterPro" id="IPR013083">
    <property type="entry name" value="Znf_RING/FYVE/PHD"/>
</dbReference>
<evidence type="ECO:0000313" key="15">
    <source>
        <dbReference type="Proteomes" id="UP001162131"/>
    </source>
</evidence>
<feature type="disulfide bond" evidence="8">
    <location>
        <begin position="163"/>
        <end position="172"/>
    </location>
</feature>
<comment type="caution">
    <text evidence="14">The sequence shown here is derived from an EMBL/GenBank/DDBJ whole genome shotgun (WGS) entry which is preliminary data.</text>
</comment>
<proteinExistence type="predicted"/>
<comment type="subcellular location">
    <subcellularLocation>
        <location evidence="1">Membrane</location>
    </subcellularLocation>
</comment>
<keyword evidence="6 10" id="KW-1133">Transmembrane helix</keyword>
<evidence type="ECO:0000259" key="12">
    <source>
        <dbReference type="PROSITE" id="PS50026"/>
    </source>
</evidence>
<protein>
    <recommendedName>
        <fullName evidence="16">RING-type domain-containing protein</fullName>
    </recommendedName>
</protein>
<keyword evidence="8" id="KW-0245">EGF-like domain</keyword>
<dbReference type="PANTHER" id="PTHR46539">
    <property type="entry name" value="E3 UBIQUITIN-PROTEIN LIGASE ATL42"/>
    <property type="match status" value="1"/>
</dbReference>
<feature type="disulfide bond" evidence="8">
    <location>
        <begin position="145"/>
        <end position="155"/>
    </location>
</feature>
<organism evidence="14 15">
    <name type="scientific">Blepharisma stoltei</name>
    <dbReference type="NCBI Taxonomy" id="1481888"/>
    <lineage>
        <taxon>Eukaryota</taxon>
        <taxon>Sar</taxon>
        <taxon>Alveolata</taxon>
        <taxon>Ciliophora</taxon>
        <taxon>Postciliodesmatophora</taxon>
        <taxon>Heterotrichea</taxon>
        <taxon>Heterotrichida</taxon>
        <taxon>Blepharismidae</taxon>
        <taxon>Blepharisma</taxon>
    </lineage>
</organism>
<evidence type="ECO:0000256" key="5">
    <source>
        <dbReference type="ARBA" id="ARBA00022833"/>
    </source>
</evidence>
<comment type="caution">
    <text evidence="8">Lacks conserved residue(s) required for the propagation of feature annotation.</text>
</comment>